<dbReference type="SUPFAM" id="SSF75005">
    <property type="entry name" value="Arabinanase/levansucrase/invertase"/>
    <property type="match status" value="1"/>
</dbReference>
<dbReference type="AlphaFoldDB" id="A0AA35T945"/>
<organism evidence="1 2">
    <name type="scientific">Geodia barretti</name>
    <name type="common">Barrett's horny sponge</name>
    <dbReference type="NCBI Taxonomy" id="519541"/>
    <lineage>
        <taxon>Eukaryota</taxon>
        <taxon>Metazoa</taxon>
        <taxon>Porifera</taxon>
        <taxon>Demospongiae</taxon>
        <taxon>Heteroscleromorpha</taxon>
        <taxon>Tetractinellida</taxon>
        <taxon>Astrophorina</taxon>
        <taxon>Geodiidae</taxon>
        <taxon>Geodia</taxon>
    </lineage>
</organism>
<evidence type="ECO:0000313" key="1">
    <source>
        <dbReference type="EMBL" id="CAI8043534.1"/>
    </source>
</evidence>
<proteinExistence type="predicted"/>
<evidence type="ECO:0008006" key="3">
    <source>
        <dbReference type="Google" id="ProtNLM"/>
    </source>
</evidence>
<keyword evidence="2" id="KW-1185">Reference proteome</keyword>
<dbReference type="Gene3D" id="2.115.10.20">
    <property type="entry name" value="Glycosyl hydrolase domain, family 43"/>
    <property type="match status" value="1"/>
</dbReference>
<protein>
    <recommendedName>
        <fullName evidence="3">Glycosyl hydrolase family 32 N-terminal domain-containing protein</fullName>
    </recommendedName>
</protein>
<dbReference type="Proteomes" id="UP001174909">
    <property type="component" value="Unassembled WGS sequence"/>
</dbReference>
<gene>
    <name evidence="1" type="ORF">GBAR_LOCUS24140</name>
</gene>
<dbReference type="EMBL" id="CASHTH010003333">
    <property type="protein sequence ID" value="CAI8043534.1"/>
    <property type="molecule type" value="Genomic_DNA"/>
</dbReference>
<comment type="caution">
    <text evidence="1">The sequence shown here is derived from an EMBL/GenBank/DDBJ whole genome shotgun (WGS) entry which is preliminary data.</text>
</comment>
<name>A0AA35T945_GEOBA</name>
<sequence>MIIKNNPEHVSTDQIVLFPFDDYSIPFQHGVHLQLVPYRAGVDRTQIVVHPGPPGAPDSARVIYYGSIHRVGDELWMWYLGHGDDESWHQRVCFAKSRDGYNWEKPELGLVAYNGSTRNNLVDIQGGQYHIQACVVYYEPDDPEPTRRFKAIIETSKYSPKFAVMFSEDGLQWHEAERHPNPPSCEMSGITKFNGCYYLSAHGGSHMGPTRQMVMYASYDFEHWIEASCLGFRRGNIPPSPVAYGAHQGEQVHLGAALWNRGNVILGFYGQWHGPENNDRRHVTMDIGLVVSNDALHYREPIPDFQMVEAAEDDFEHLPTPMNFKHAALMQGQGFENVGDETLFWYAPWPEQLSNGVRIATWKRDRLGYLSTADMRRKTEQLRHVISAPIDLEGQPCTVALNVDGLSAHSQVTLDILDERFQPIEGYTREDCLPLTSGFHQTVAWKNGERIDGRNGAIRIRLNYTGIRPEDPKVYAIYVEKSEGP</sequence>
<accession>A0AA35T945</accession>
<reference evidence="1" key="1">
    <citation type="submission" date="2023-03" db="EMBL/GenBank/DDBJ databases">
        <authorList>
            <person name="Steffen K."/>
            <person name="Cardenas P."/>
        </authorList>
    </citation>
    <scope>NUCLEOTIDE SEQUENCE</scope>
</reference>
<evidence type="ECO:0000313" key="2">
    <source>
        <dbReference type="Proteomes" id="UP001174909"/>
    </source>
</evidence>
<dbReference type="InterPro" id="IPR023296">
    <property type="entry name" value="Glyco_hydro_beta-prop_sf"/>
</dbReference>